<protein>
    <recommendedName>
        <fullName evidence="5">Flagellar P-ring protein</fullName>
    </recommendedName>
    <alternativeName>
        <fullName evidence="5">Basal body P-ring protein</fullName>
    </alternativeName>
</protein>
<evidence type="ECO:0000313" key="7">
    <source>
        <dbReference type="Proteomes" id="UP000709959"/>
    </source>
</evidence>
<dbReference type="PANTHER" id="PTHR30381:SF0">
    <property type="entry name" value="FLAGELLAR P-RING PROTEIN"/>
    <property type="match status" value="1"/>
</dbReference>
<comment type="similarity">
    <text evidence="5">Belongs to the FlgI family.</text>
</comment>
<organism evidence="6 7">
    <name type="scientific">Candidatus Geothrix odensensis</name>
    <dbReference type="NCBI Taxonomy" id="2954440"/>
    <lineage>
        <taxon>Bacteria</taxon>
        <taxon>Pseudomonadati</taxon>
        <taxon>Acidobacteriota</taxon>
        <taxon>Holophagae</taxon>
        <taxon>Holophagales</taxon>
        <taxon>Holophagaceae</taxon>
        <taxon>Geothrix</taxon>
    </lineage>
</organism>
<evidence type="ECO:0000313" key="6">
    <source>
        <dbReference type="EMBL" id="MBK8573536.1"/>
    </source>
</evidence>
<sequence length="369" mass="38778" precursor="true">MRIAVLFLACLSLFGADLAKPEKKVESKLRDVARLQGVRGNQLLGYGMVVGLDGTGDKDQTKFTVQSLANLMSRQGLTVNPATIKVKNVAAVMVTTELPPFARSGSRLDVTVSSTGDAKSLAGGTLLMTALQGPDGQTYAVAQGPLLVGGFSASAGGASVTKNHPTVGRVPDGGIIEREVGGDFNARPTLRYSLVEEDFTTAIRVVHAINEELGEKLAQPLDARTVELKIPKEFQGRAVELVARLENLSIQLQPKARVVVNERTGTVILGSEVRIGAVSIVQGGLSIVVSSTPLVSQPAPFSQGKTVQANKKDVTALEEKPKTVTVEPGVSVGKLAEMLNGMGVSPRDMVAILQAIKEAGALQAELRVL</sequence>
<keyword evidence="6" id="KW-0969">Cilium</keyword>
<dbReference type="AlphaFoldDB" id="A0A936F3V4"/>
<name>A0A936F3V4_9BACT</name>
<feature type="signal peptide" evidence="5">
    <location>
        <begin position="1"/>
        <end position="19"/>
    </location>
</feature>
<dbReference type="NCBIfam" id="NF003676">
    <property type="entry name" value="PRK05303.1"/>
    <property type="match status" value="1"/>
</dbReference>
<evidence type="ECO:0000256" key="1">
    <source>
        <dbReference type="ARBA" id="ARBA00002591"/>
    </source>
</evidence>
<keyword evidence="6" id="KW-0966">Cell projection</keyword>
<dbReference type="GO" id="GO:0071973">
    <property type="term" value="P:bacterial-type flagellum-dependent cell motility"/>
    <property type="evidence" value="ECO:0007669"/>
    <property type="project" value="InterPro"/>
</dbReference>
<comment type="caution">
    <text evidence="6">The sequence shown here is derived from an EMBL/GenBank/DDBJ whole genome shotgun (WGS) entry which is preliminary data.</text>
</comment>
<keyword evidence="3 5" id="KW-0732">Signal</keyword>
<comment type="function">
    <text evidence="1 5">Assembles around the rod to form the L-ring and probably protects the motor/basal body from shearing forces during rotation.</text>
</comment>
<dbReference type="Proteomes" id="UP000709959">
    <property type="component" value="Unassembled WGS sequence"/>
</dbReference>
<dbReference type="EMBL" id="JADKCH010000021">
    <property type="protein sequence ID" value="MBK8573536.1"/>
    <property type="molecule type" value="Genomic_DNA"/>
</dbReference>
<evidence type="ECO:0000256" key="5">
    <source>
        <dbReference type="HAMAP-Rule" id="MF_00416"/>
    </source>
</evidence>
<accession>A0A936F3V4</accession>
<keyword evidence="4 5" id="KW-0975">Bacterial flagellum</keyword>
<keyword evidence="6" id="KW-0282">Flagellum</keyword>
<dbReference type="PRINTS" id="PR01010">
    <property type="entry name" value="FLGPRINGFLGI"/>
</dbReference>
<dbReference type="GO" id="GO:0005198">
    <property type="term" value="F:structural molecule activity"/>
    <property type="evidence" value="ECO:0007669"/>
    <property type="project" value="InterPro"/>
</dbReference>
<dbReference type="PANTHER" id="PTHR30381">
    <property type="entry name" value="FLAGELLAR P-RING PERIPLASMIC PROTEIN FLGI"/>
    <property type="match status" value="1"/>
</dbReference>
<evidence type="ECO:0000256" key="4">
    <source>
        <dbReference type="ARBA" id="ARBA00023143"/>
    </source>
</evidence>
<comment type="subcellular location">
    <subcellularLocation>
        <location evidence="2 5">Bacterial flagellum basal body</location>
    </subcellularLocation>
</comment>
<reference evidence="6 7" key="1">
    <citation type="submission" date="2020-10" db="EMBL/GenBank/DDBJ databases">
        <title>Connecting structure to function with the recovery of over 1000 high-quality activated sludge metagenome-assembled genomes encoding full-length rRNA genes using long-read sequencing.</title>
        <authorList>
            <person name="Singleton C.M."/>
            <person name="Petriglieri F."/>
            <person name="Kristensen J.M."/>
            <person name="Kirkegaard R.H."/>
            <person name="Michaelsen T.Y."/>
            <person name="Andersen M.H."/>
            <person name="Karst S.M."/>
            <person name="Dueholm M.S."/>
            <person name="Nielsen P.H."/>
            <person name="Albertsen M."/>
        </authorList>
    </citation>
    <scope>NUCLEOTIDE SEQUENCE [LARGE SCALE GENOMIC DNA]</scope>
    <source>
        <strain evidence="6">OdNE_18-Q3-R46-58_MAXAC.008</strain>
    </source>
</reference>
<evidence type="ECO:0000256" key="3">
    <source>
        <dbReference type="ARBA" id="ARBA00022729"/>
    </source>
</evidence>
<dbReference type="GO" id="GO:0030288">
    <property type="term" value="C:outer membrane-bounded periplasmic space"/>
    <property type="evidence" value="ECO:0007669"/>
    <property type="project" value="InterPro"/>
</dbReference>
<dbReference type="HAMAP" id="MF_00416">
    <property type="entry name" value="FlgI"/>
    <property type="match status" value="1"/>
</dbReference>
<dbReference type="InterPro" id="IPR001782">
    <property type="entry name" value="Flag_FlgI"/>
</dbReference>
<dbReference type="Pfam" id="PF02119">
    <property type="entry name" value="FlgI"/>
    <property type="match status" value="1"/>
</dbReference>
<proteinExistence type="inferred from homology"/>
<gene>
    <name evidence="5" type="primary">flgI</name>
    <name evidence="6" type="ORF">IPN91_13085</name>
</gene>
<evidence type="ECO:0000256" key="2">
    <source>
        <dbReference type="ARBA" id="ARBA00004117"/>
    </source>
</evidence>
<comment type="subunit">
    <text evidence="5">The basal body constitutes a major portion of the flagellar organelle and consists of four rings (L,P,S, and M) mounted on a central rod.</text>
</comment>
<dbReference type="GO" id="GO:0009428">
    <property type="term" value="C:bacterial-type flagellum basal body, distal rod, P ring"/>
    <property type="evidence" value="ECO:0007669"/>
    <property type="project" value="InterPro"/>
</dbReference>
<feature type="chain" id="PRO_5038200145" description="Flagellar P-ring protein" evidence="5">
    <location>
        <begin position="20"/>
        <end position="369"/>
    </location>
</feature>